<sequence>MAGDGDKTLVLWVEHALSNEKLRGCWCGGDLAVRWLLGRLKAWRDDQSTSAQLIGSGRHIHSALEQPVAIIFL</sequence>
<evidence type="ECO:0000313" key="1">
    <source>
        <dbReference type="EMBL" id="KAK9197858.1"/>
    </source>
</evidence>
<organism evidence="1 2">
    <name type="scientific">Citrus x changshan-huyou</name>
    <dbReference type="NCBI Taxonomy" id="2935761"/>
    <lineage>
        <taxon>Eukaryota</taxon>
        <taxon>Viridiplantae</taxon>
        <taxon>Streptophyta</taxon>
        <taxon>Embryophyta</taxon>
        <taxon>Tracheophyta</taxon>
        <taxon>Spermatophyta</taxon>
        <taxon>Magnoliopsida</taxon>
        <taxon>eudicotyledons</taxon>
        <taxon>Gunneridae</taxon>
        <taxon>Pentapetalae</taxon>
        <taxon>rosids</taxon>
        <taxon>malvids</taxon>
        <taxon>Sapindales</taxon>
        <taxon>Rutaceae</taxon>
        <taxon>Aurantioideae</taxon>
        <taxon>Citrus</taxon>
    </lineage>
</organism>
<accession>A0AAP0M361</accession>
<evidence type="ECO:0000313" key="2">
    <source>
        <dbReference type="Proteomes" id="UP001428341"/>
    </source>
</evidence>
<keyword evidence="2" id="KW-1185">Reference proteome</keyword>
<name>A0AAP0M361_9ROSI</name>
<gene>
    <name evidence="1" type="ORF">WN944_013041</name>
</gene>
<reference evidence="1 2" key="1">
    <citation type="submission" date="2024-05" db="EMBL/GenBank/DDBJ databases">
        <title>Haplotype-resolved chromosome-level genome assembly of Huyou (Citrus changshanensis).</title>
        <authorList>
            <person name="Miao C."/>
            <person name="Chen W."/>
            <person name="Wu Y."/>
            <person name="Wang L."/>
            <person name="Zhao S."/>
            <person name="Grierson D."/>
            <person name="Xu C."/>
            <person name="Chen K."/>
        </authorList>
    </citation>
    <scope>NUCLEOTIDE SEQUENCE [LARGE SCALE GENOMIC DNA]</scope>
    <source>
        <strain evidence="1">01-14</strain>
        <tissue evidence="1">Leaf</tissue>
    </source>
</reference>
<comment type="caution">
    <text evidence="1">The sequence shown here is derived from an EMBL/GenBank/DDBJ whole genome shotgun (WGS) entry which is preliminary data.</text>
</comment>
<dbReference type="EMBL" id="JBCGBO010000005">
    <property type="protein sequence ID" value="KAK9197858.1"/>
    <property type="molecule type" value="Genomic_DNA"/>
</dbReference>
<proteinExistence type="predicted"/>
<dbReference type="AlphaFoldDB" id="A0AAP0M361"/>
<protein>
    <submittedName>
        <fullName evidence="1">Uncharacterized protein</fullName>
    </submittedName>
</protein>
<dbReference type="Proteomes" id="UP001428341">
    <property type="component" value="Unassembled WGS sequence"/>
</dbReference>